<keyword evidence="3" id="KW-1185">Reference proteome</keyword>
<evidence type="ECO:0000256" key="1">
    <source>
        <dbReference type="SAM" id="MobiDB-lite"/>
    </source>
</evidence>
<dbReference type="Proteomes" id="UP000594454">
    <property type="component" value="Chromosome 1"/>
</dbReference>
<dbReference type="EMBL" id="LR899009">
    <property type="protein sequence ID" value="CAD7077577.1"/>
    <property type="molecule type" value="Genomic_DNA"/>
</dbReference>
<dbReference type="InParanoid" id="A0A7R8YML7"/>
<reference evidence="2 3" key="1">
    <citation type="submission" date="2020-11" db="EMBL/GenBank/DDBJ databases">
        <authorList>
            <person name="Wallbank WR R."/>
            <person name="Pardo Diaz C."/>
            <person name="Kozak K."/>
            <person name="Martin S."/>
            <person name="Jiggins C."/>
            <person name="Moest M."/>
            <person name="Warren A I."/>
            <person name="Generalovic N T."/>
            <person name="Byers J.R.P. K."/>
            <person name="Montejo-Kovacevich G."/>
            <person name="Yen C E."/>
        </authorList>
    </citation>
    <scope>NUCLEOTIDE SEQUENCE [LARGE SCALE GENOMIC DNA]</scope>
</reference>
<feature type="compositionally biased region" description="Basic and acidic residues" evidence="1">
    <location>
        <begin position="725"/>
        <end position="751"/>
    </location>
</feature>
<feature type="compositionally biased region" description="Basic and acidic residues" evidence="1">
    <location>
        <begin position="81"/>
        <end position="94"/>
    </location>
</feature>
<name>A0A7R8YML7_HERIL</name>
<feature type="compositionally biased region" description="Low complexity" evidence="1">
    <location>
        <begin position="1204"/>
        <end position="1231"/>
    </location>
</feature>
<feature type="region of interest" description="Disordered" evidence="1">
    <location>
        <begin position="1204"/>
        <end position="1233"/>
    </location>
</feature>
<feature type="compositionally biased region" description="Low complexity" evidence="1">
    <location>
        <begin position="842"/>
        <end position="851"/>
    </location>
</feature>
<feature type="region of interest" description="Disordered" evidence="1">
    <location>
        <begin position="64"/>
        <end position="127"/>
    </location>
</feature>
<sequence>MAAMAEAKAKARTDEDGIADVLGESRGARTAVSKPIPKNLTLAAPEECVERKCEQEHGMEFAKRSQVTYGGSSVSNGAHSDANDNIKRVSRDGELIELTVGGDNENDDNNDESANGDKPGGGGYGKHGGERCEGVVCNSNDNSRSYDGRNGDTAAAVAAEKGEMAQCALHSIFSTATTSKQPWTWTTEKTKSSCFMISCKTCAKRIFHCSPSPPSSSSLCVHGRRRGRRNSTSTSSIRKEDAVSEATQATVEQESAAEGQDSREPVQSKSEQVNSHFPKIFVPLGDCKCVSSCARKSVFCLDALKQLLLAEGDGDLVLVQDGNSNQVKSVVEAINHVVRTRKSLENRVQAAVEKRKQVSFAKSVLVKDCKRPVKDSEFQARNVIEFAENQSCNVQNSHKSAANEQCVNGVEHQTVKRSGQAENNLCADNLPVNFNEWEGERLGPFSPYPFLSEDFSEKSFDETTKVPFELPQLFSSEGSVSQVTNSVYESQPTPIPKGQSVGVTVTSNENINGESSFVASNRLKRLEEHFKGFVFTKKLLKDESLVAVTDSDCSNNSLNHCDLGEQQIAEATLTGAFCELDAPDSSLPEKFHDKSTPLHPETTLVPRLYNEYTSLREGNVSSISLCNDTICKDNKSAGPQEESIYPESVPTSKQDARCLQVLGKRQTPTSIHSSLSTATGPSTFVIRTDLQGLRIDQKHSEFIQNNNKPPGQVHSNVFIDSLGEKEETKQESAENYTKKPRTDNQLKDKQQPLDQKTQEISSGKLRIVSEQKAVYDSQDSATTLLRCVNKPAECQSHDASNNNNNEARNDEECTRRPNSSPDKSERYTLETEPPPLPPRQPPSARRSASASNDSIPSKRLFGQNNDYDYPLSVTSLRNDSQVPRKHEKGDVLDNNNISYLECASGSQSGASSFFSLPILPQRLPPLHGEVSCCEFDVRYFHNFQDSDLTFECYDEFGVENCCENNYCYIGNDAFASPCSSSSSGSSSSTSGGPATSHCRVIETVPLFQYQNHQTLHQEPTHSNLHHYLHYCHVVPADDSTMRELNGPLRGLLKKPNRPPPARKNRVVFDETRNEFFEADYIILIREDCAYDDEDEEPCTCGEHELVRLCCEEGCQCNYSEDNVTPQITSLDGYKRISKADNTKSPKYAPPIEFVDEAALSPPDGYKDNGLNALSGALSGHVFGAQHIQQLQVIQRLQQQRAAMLAARASNQQSQPSQQNQQQQAQVATSPAEEGPIPVCTECAECVECAAKQLQDEGIDVTRKSLFEAPKSG</sequence>
<feature type="compositionally biased region" description="Polar residues" evidence="1">
    <location>
        <begin position="65"/>
        <end position="78"/>
    </location>
</feature>
<accession>A0A7R8YML7</accession>
<evidence type="ECO:0000313" key="3">
    <source>
        <dbReference type="Proteomes" id="UP000594454"/>
    </source>
</evidence>
<feature type="region of interest" description="Disordered" evidence="1">
    <location>
        <begin position="725"/>
        <end position="762"/>
    </location>
</feature>
<dbReference type="AlphaFoldDB" id="A0A7R8YML7"/>
<gene>
    <name evidence="2" type="ORF">HERILL_LOCUS913</name>
</gene>
<proteinExistence type="predicted"/>
<evidence type="ECO:0000313" key="2">
    <source>
        <dbReference type="EMBL" id="CAD7077577.1"/>
    </source>
</evidence>
<organism evidence="2 3">
    <name type="scientific">Hermetia illucens</name>
    <name type="common">Black soldier fly</name>
    <dbReference type="NCBI Taxonomy" id="343691"/>
    <lineage>
        <taxon>Eukaryota</taxon>
        <taxon>Metazoa</taxon>
        <taxon>Ecdysozoa</taxon>
        <taxon>Arthropoda</taxon>
        <taxon>Hexapoda</taxon>
        <taxon>Insecta</taxon>
        <taxon>Pterygota</taxon>
        <taxon>Neoptera</taxon>
        <taxon>Endopterygota</taxon>
        <taxon>Diptera</taxon>
        <taxon>Brachycera</taxon>
        <taxon>Stratiomyomorpha</taxon>
        <taxon>Stratiomyidae</taxon>
        <taxon>Hermetiinae</taxon>
        <taxon>Hermetia</taxon>
    </lineage>
</organism>
<feature type="compositionally biased region" description="Pro residues" evidence="1">
    <location>
        <begin position="832"/>
        <end position="841"/>
    </location>
</feature>
<feature type="region of interest" description="Disordered" evidence="1">
    <location>
        <begin position="211"/>
        <end position="271"/>
    </location>
</feature>
<dbReference type="OrthoDB" id="8197931at2759"/>
<feature type="region of interest" description="Disordered" evidence="1">
    <location>
        <begin position="794"/>
        <end position="864"/>
    </location>
</feature>
<protein>
    <submittedName>
        <fullName evidence="2">Uncharacterized protein</fullName>
    </submittedName>
</protein>